<evidence type="ECO:0000313" key="1">
    <source>
        <dbReference type="EMBL" id="GIG11068.1"/>
    </source>
</evidence>
<name>A0A8J3L3F8_9ACTN</name>
<comment type="caution">
    <text evidence="1">The sequence shown here is derived from an EMBL/GenBank/DDBJ whole genome shotgun (WGS) entry which is preliminary data.</text>
</comment>
<evidence type="ECO:0008006" key="3">
    <source>
        <dbReference type="Google" id="ProtNLM"/>
    </source>
</evidence>
<organism evidence="1 2">
    <name type="scientific">Catellatospora coxensis</name>
    <dbReference type="NCBI Taxonomy" id="310354"/>
    <lineage>
        <taxon>Bacteria</taxon>
        <taxon>Bacillati</taxon>
        <taxon>Actinomycetota</taxon>
        <taxon>Actinomycetes</taxon>
        <taxon>Micromonosporales</taxon>
        <taxon>Micromonosporaceae</taxon>
        <taxon>Catellatospora</taxon>
    </lineage>
</organism>
<dbReference type="InterPro" id="IPR029063">
    <property type="entry name" value="SAM-dependent_MTases_sf"/>
</dbReference>
<dbReference type="EMBL" id="BONI01000112">
    <property type="protein sequence ID" value="GIG11068.1"/>
    <property type="molecule type" value="Genomic_DNA"/>
</dbReference>
<dbReference type="SUPFAM" id="SSF53335">
    <property type="entry name" value="S-adenosyl-L-methionine-dependent methyltransferases"/>
    <property type="match status" value="1"/>
</dbReference>
<evidence type="ECO:0000313" key="2">
    <source>
        <dbReference type="Proteomes" id="UP000630887"/>
    </source>
</evidence>
<keyword evidence="2" id="KW-1185">Reference proteome</keyword>
<protein>
    <recommendedName>
        <fullName evidence="3">DNA (Cytosine-5)-methyltransferase 1</fullName>
    </recommendedName>
</protein>
<proteinExistence type="predicted"/>
<dbReference type="RefSeq" id="WP_203699022.1">
    <property type="nucleotide sequence ID" value="NZ_BAAALC010000095.1"/>
</dbReference>
<sequence length="225" mass="24742">MNRPRLLDLYCCAGGATRGYQQAGWHVTGVDQVPWPDYCGDDFHQGDAVAFALAHGAEFDAIHASPPCQDHSLLTRSNRTRDGWTDRHVDLIPATRAALMASGRPWVMENVVGATLRPDVVLCGLMFGLRVFRHRLFETHGFATLMPPHPAHRGHRVAGWRAGVRHKGDMFAVYGDGGGKGTTEQWQQAMGIDWTSDRQAIAQAIPPAFTHFIGEHLLTAVQVTA</sequence>
<dbReference type="Gene3D" id="3.40.50.150">
    <property type="entry name" value="Vaccinia Virus protein VP39"/>
    <property type="match status" value="1"/>
</dbReference>
<dbReference type="Proteomes" id="UP000630887">
    <property type="component" value="Unassembled WGS sequence"/>
</dbReference>
<dbReference type="AlphaFoldDB" id="A0A8J3L3F8"/>
<gene>
    <name evidence="1" type="ORF">Cco03nite_77680</name>
</gene>
<reference evidence="1 2" key="1">
    <citation type="submission" date="2021-01" db="EMBL/GenBank/DDBJ databases">
        <title>Whole genome shotgun sequence of Catellatospora coxensis NBRC 107359.</title>
        <authorList>
            <person name="Komaki H."/>
            <person name="Tamura T."/>
        </authorList>
    </citation>
    <scope>NUCLEOTIDE SEQUENCE [LARGE SCALE GENOMIC DNA]</scope>
    <source>
        <strain evidence="1 2">NBRC 107359</strain>
    </source>
</reference>
<accession>A0A8J3L3F8</accession>